<reference evidence="2" key="1">
    <citation type="journal article" date="2010" name="Science">
        <title>Plasticity of animal genome architecture unmasked by rapid evolution of a pelagic tunicate.</title>
        <authorList>
            <person name="Denoeud F."/>
            <person name="Henriet S."/>
            <person name="Mungpakdee S."/>
            <person name="Aury J.M."/>
            <person name="Da Silva C."/>
            <person name="Brinkmann H."/>
            <person name="Mikhaleva J."/>
            <person name="Olsen L.C."/>
            <person name="Jubin C."/>
            <person name="Canestro C."/>
            <person name="Bouquet J.M."/>
            <person name="Danks G."/>
            <person name="Poulain J."/>
            <person name="Campsteijn C."/>
            <person name="Adamski M."/>
            <person name="Cross I."/>
            <person name="Yadetie F."/>
            <person name="Muffato M."/>
            <person name="Louis A."/>
            <person name="Butcher S."/>
            <person name="Tsagkogeorga G."/>
            <person name="Konrad A."/>
            <person name="Singh S."/>
            <person name="Jensen M.F."/>
            <person name="Cong E.H."/>
            <person name="Eikeseth-Otteraa H."/>
            <person name="Noel B."/>
            <person name="Anthouard V."/>
            <person name="Porcel B.M."/>
            <person name="Kachouri-Lafond R."/>
            <person name="Nishino A."/>
            <person name="Ugolini M."/>
            <person name="Chourrout P."/>
            <person name="Nishida H."/>
            <person name="Aasland R."/>
            <person name="Huzurbazar S."/>
            <person name="Westhof E."/>
            <person name="Delsuc F."/>
            <person name="Lehrach H."/>
            <person name="Reinhardt R."/>
            <person name="Weissenbach J."/>
            <person name="Roy S.W."/>
            <person name="Artiguenave F."/>
            <person name="Postlethwait J.H."/>
            <person name="Manak J.R."/>
            <person name="Thompson E.M."/>
            <person name="Jaillon O."/>
            <person name="Du Pasquier L."/>
            <person name="Boudinot P."/>
            <person name="Liberles D.A."/>
            <person name="Volff J.N."/>
            <person name="Philippe H."/>
            <person name="Lenhard B."/>
            <person name="Roest Crollius H."/>
            <person name="Wincker P."/>
            <person name="Chourrout D."/>
        </authorList>
    </citation>
    <scope>NUCLEOTIDE SEQUENCE [LARGE SCALE GENOMIC DNA]</scope>
</reference>
<sequence length="403" mass="46317">MTTEFLCADRKMENLMPSRKNRIRQKAENENIRLISERESVEAQIKTESLPPEKQVNEEKEVEMEIGQRGTAQHNGLDRFAPFPRKMSSESLKEDGKDVNQRKEELKKTERKQSSEKENTKPQRSQNKGKIAKKAEPQENKKGTTEYIYTDLMERHNEIGRVLRAIQDKIPNDKTSDKKTIKQEIKNISSMLQIYEENVLSAALKIFDTDSSNSSNELKSALKACVSRSKKQSDEKKDELSSAMKKLHIISKKAPVKQKKESKKELKKVFNGGVNNSNNSIPPRSQNEKDPEKKPAAKNSDPIRERSGLSRTSESSINDAQMDVRALDPYRHYDEIDELAAQIGSVCEIVPERQYAHHMIIREEVTAMEQEISDFTRVDDFCEDCDFRGMPCEQHDELAEWGK</sequence>
<feature type="region of interest" description="Disordered" evidence="1">
    <location>
        <begin position="225"/>
        <end position="317"/>
    </location>
</feature>
<dbReference type="EMBL" id="FN653019">
    <property type="protein sequence ID" value="CBY22828.1"/>
    <property type="molecule type" value="Genomic_DNA"/>
</dbReference>
<evidence type="ECO:0000313" key="3">
    <source>
        <dbReference type="Proteomes" id="UP000001307"/>
    </source>
</evidence>
<keyword evidence="3" id="KW-1185">Reference proteome</keyword>
<feature type="compositionally biased region" description="Basic and acidic residues" evidence="1">
    <location>
        <begin position="133"/>
        <end position="144"/>
    </location>
</feature>
<name>E4WYR3_OIKDI</name>
<organism evidence="2">
    <name type="scientific">Oikopleura dioica</name>
    <name type="common">Tunicate</name>
    <dbReference type="NCBI Taxonomy" id="34765"/>
    <lineage>
        <taxon>Eukaryota</taxon>
        <taxon>Metazoa</taxon>
        <taxon>Chordata</taxon>
        <taxon>Tunicata</taxon>
        <taxon>Appendicularia</taxon>
        <taxon>Copelata</taxon>
        <taxon>Oikopleuridae</taxon>
        <taxon>Oikopleura</taxon>
    </lineage>
</organism>
<evidence type="ECO:0000256" key="1">
    <source>
        <dbReference type="SAM" id="MobiDB-lite"/>
    </source>
</evidence>
<protein>
    <submittedName>
        <fullName evidence="2">Uncharacterized protein</fullName>
    </submittedName>
</protein>
<feature type="compositionally biased region" description="Basic and acidic residues" evidence="1">
    <location>
        <begin position="286"/>
        <end position="308"/>
    </location>
</feature>
<feature type="compositionally biased region" description="Low complexity" evidence="1">
    <location>
        <begin position="269"/>
        <end position="280"/>
    </location>
</feature>
<accession>E4WYR3</accession>
<proteinExistence type="predicted"/>
<evidence type="ECO:0000313" key="2">
    <source>
        <dbReference type="EMBL" id="CBY22828.1"/>
    </source>
</evidence>
<dbReference type="AlphaFoldDB" id="E4WYR3"/>
<feature type="compositionally biased region" description="Basic residues" evidence="1">
    <location>
        <begin position="245"/>
        <end position="257"/>
    </location>
</feature>
<feature type="region of interest" description="Disordered" evidence="1">
    <location>
        <begin position="42"/>
        <end position="146"/>
    </location>
</feature>
<gene>
    <name evidence="2" type="ORF">GSOID_T00013603001</name>
</gene>
<dbReference type="InParanoid" id="E4WYR3"/>
<feature type="compositionally biased region" description="Basic and acidic residues" evidence="1">
    <location>
        <begin position="231"/>
        <end position="240"/>
    </location>
</feature>
<dbReference type="Proteomes" id="UP000001307">
    <property type="component" value="Unassembled WGS sequence"/>
</dbReference>
<feature type="compositionally biased region" description="Basic and acidic residues" evidence="1">
    <location>
        <begin position="258"/>
        <end position="268"/>
    </location>
</feature>
<feature type="compositionally biased region" description="Basic and acidic residues" evidence="1">
    <location>
        <begin position="87"/>
        <end position="121"/>
    </location>
</feature>